<name>A0A1W1HDP2_9BACT</name>
<evidence type="ECO:0000313" key="2">
    <source>
        <dbReference type="Proteomes" id="UP000191931"/>
    </source>
</evidence>
<dbReference type="EMBL" id="FWEV01000148">
    <property type="protein sequence ID" value="SLM30556.1"/>
    <property type="molecule type" value="Genomic_DNA"/>
</dbReference>
<evidence type="ECO:0000313" key="1">
    <source>
        <dbReference type="EMBL" id="SLM30556.1"/>
    </source>
</evidence>
<gene>
    <name evidence="1" type="ORF">MTBBW1_2310004</name>
</gene>
<protein>
    <submittedName>
        <fullName evidence="1">Uncharacterized protein</fullName>
    </submittedName>
</protein>
<dbReference type="AlphaFoldDB" id="A0A1W1HDP2"/>
<dbReference type="STRING" id="1246637.MTBBW1_2310004"/>
<reference evidence="1 2" key="1">
    <citation type="submission" date="2017-03" db="EMBL/GenBank/DDBJ databases">
        <authorList>
            <person name="Afonso C.L."/>
            <person name="Miller P.J."/>
            <person name="Scott M.A."/>
            <person name="Spackman E."/>
            <person name="Goraichik I."/>
            <person name="Dimitrov K.M."/>
            <person name="Suarez D.L."/>
            <person name="Swayne D.E."/>
        </authorList>
    </citation>
    <scope>NUCLEOTIDE SEQUENCE [LARGE SCALE GENOMIC DNA]</scope>
    <source>
        <strain evidence="1">PRJEB14757</strain>
    </source>
</reference>
<proteinExistence type="predicted"/>
<accession>A0A1W1HDP2</accession>
<sequence length="44" mass="4920">MASTFNVPAHRVRAVCGVRVEPVVNEIFIQLKVEHSNFHSALCL</sequence>
<keyword evidence="2" id="KW-1185">Reference proteome</keyword>
<organism evidence="1 2">
    <name type="scientific">Desulfamplus magnetovallimortis</name>
    <dbReference type="NCBI Taxonomy" id="1246637"/>
    <lineage>
        <taxon>Bacteria</taxon>
        <taxon>Pseudomonadati</taxon>
        <taxon>Thermodesulfobacteriota</taxon>
        <taxon>Desulfobacteria</taxon>
        <taxon>Desulfobacterales</taxon>
        <taxon>Desulfobacteraceae</taxon>
        <taxon>Desulfamplus</taxon>
    </lineage>
</organism>
<dbReference type="Proteomes" id="UP000191931">
    <property type="component" value="Unassembled WGS sequence"/>
</dbReference>